<reference evidence="2" key="1">
    <citation type="journal article" date="2020" name="Nature">
        <title>Giant virus diversity and host interactions through global metagenomics.</title>
        <authorList>
            <person name="Schulz F."/>
            <person name="Roux S."/>
            <person name="Paez-Espino D."/>
            <person name="Jungbluth S."/>
            <person name="Walsh D.A."/>
            <person name="Denef V.J."/>
            <person name="McMahon K.D."/>
            <person name="Konstantinidis K.T."/>
            <person name="Eloe-Fadrosh E.A."/>
            <person name="Kyrpides N.C."/>
            <person name="Woyke T."/>
        </authorList>
    </citation>
    <scope>NUCLEOTIDE SEQUENCE</scope>
    <source>
        <strain evidence="2">GVMAG-S-1016713-123</strain>
    </source>
</reference>
<protein>
    <submittedName>
        <fullName evidence="2">Uncharacterized protein</fullName>
    </submittedName>
</protein>
<evidence type="ECO:0000256" key="1">
    <source>
        <dbReference type="SAM" id="Phobius"/>
    </source>
</evidence>
<keyword evidence="1" id="KW-1133">Transmembrane helix</keyword>
<name>A0A6C0LVB8_9ZZZZ</name>
<sequence length="206" mass="23370">MSDSDKDKDKDKDTIKEKDIPPGGLRLIVGDLARSQGRMIGLFALLIIISGNFLAELFPPGVEKILNTNRYVKHAFAFLTLFFFVFLTMPDLKTEGASLVFGIYFVFLVSSKLSPKMWFIIVGLITLLYLIEIREERLLSEDAVEGRVVTLDTRLMIIDDWVRPGAVVTIMLTTLYGVIDVGKKYMARSPQKRGNIIQFLFERNTL</sequence>
<proteinExistence type="predicted"/>
<evidence type="ECO:0000313" key="2">
    <source>
        <dbReference type="EMBL" id="QHU34330.1"/>
    </source>
</evidence>
<keyword evidence="1" id="KW-0472">Membrane</keyword>
<dbReference type="AlphaFoldDB" id="A0A6C0LVB8"/>
<keyword evidence="1" id="KW-0812">Transmembrane</keyword>
<dbReference type="EMBL" id="MN740569">
    <property type="protein sequence ID" value="QHU34330.1"/>
    <property type="molecule type" value="Genomic_DNA"/>
</dbReference>
<feature type="transmembrane region" description="Helical" evidence="1">
    <location>
        <begin position="101"/>
        <end position="131"/>
    </location>
</feature>
<feature type="transmembrane region" description="Helical" evidence="1">
    <location>
        <begin position="71"/>
        <end position="89"/>
    </location>
</feature>
<accession>A0A6C0LVB8</accession>
<organism evidence="2">
    <name type="scientific">viral metagenome</name>
    <dbReference type="NCBI Taxonomy" id="1070528"/>
    <lineage>
        <taxon>unclassified sequences</taxon>
        <taxon>metagenomes</taxon>
        <taxon>organismal metagenomes</taxon>
    </lineage>
</organism>
<feature type="transmembrane region" description="Helical" evidence="1">
    <location>
        <begin position="40"/>
        <end position="59"/>
    </location>
</feature>